<dbReference type="GO" id="GO:0005524">
    <property type="term" value="F:ATP binding"/>
    <property type="evidence" value="ECO:0007669"/>
    <property type="project" value="InterPro"/>
</dbReference>
<evidence type="ECO:0000259" key="2">
    <source>
        <dbReference type="Pfam" id="PF13304"/>
    </source>
</evidence>
<reference evidence="3" key="2">
    <citation type="submission" date="2020-09" db="EMBL/GenBank/DDBJ databases">
        <authorList>
            <person name="Sun Q."/>
            <person name="Ohkuma M."/>
        </authorList>
    </citation>
    <scope>NUCLEOTIDE SEQUENCE</scope>
    <source>
        <strain evidence="3">JCM 31311</strain>
    </source>
</reference>
<dbReference type="AlphaFoldDB" id="A0A918FFA9"/>
<dbReference type="Gene3D" id="3.40.50.300">
    <property type="entry name" value="P-loop containing nucleotide triphosphate hydrolases"/>
    <property type="match status" value="1"/>
</dbReference>
<evidence type="ECO:0008006" key="5">
    <source>
        <dbReference type="Google" id="ProtNLM"/>
    </source>
</evidence>
<dbReference type="PANTHER" id="PTHR43581">
    <property type="entry name" value="ATP/GTP PHOSPHATASE"/>
    <property type="match status" value="1"/>
</dbReference>
<organism evidence="3 4">
    <name type="scientific">Deinococcus ruber</name>
    <dbReference type="NCBI Taxonomy" id="1848197"/>
    <lineage>
        <taxon>Bacteria</taxon>
        <taxon>Thermotogati</taxon>
        <taxon>Deinococcota</taxon>
        <taxon>Deinococci</taxon>
        <taxon>Deinococcales</taxon>
        <taxon>Deinococcaceae</taxon>
        <taxon>Deinococcus</taxon>
    </lineage>
</organism>
<dbReference type="SUPFAM" id="SSF52540">
    <property type="entry name" value="P-loop containing nucleoside triphosphate hydrolases"/>
    <property type="match status" value="1"/>
</dbReference>
<protein>
    <recommendedName>
        <fullName evidence="5">AAA domain-containing protein</fullName>
    </recommendedName>
</protein>
<evidence type="ECO:0000259" key="1">
    <source>
        <dbReference type="Pfam" id="PF13175"/>
    </source>
</evidence>
<dbReference type="InterPro" id="IPR027417">
    <property type="entry name" value="P-loop_NTPase"/>
</dbReference>
<sequence>MAIKTFKVGNFKSIGKEQYLEFSKYNLIFGPNSAGKTSIMQALILLNSVINRADPDVMEPKWGIELGGFQNYVHLHKIESLVSLSATFEVTNRNRLNGQSRLIGISVKLGQIGIDSLGYSYNNVELLNIKHTETKTRAGGDYKVDSINFESIIFRTTFTSYVNLLKEILPKYSEEQIIEILGDLVKYTLEANEIDPNEIIISATNSPSTSTGFSANGLAPWEVQVETKPRASLRRVYFNRIFKYGNFFKSSIMPDGRAFYEKIESLDSDRLTLLRRASTSQRQIAQIIDNDDALLDEIYLYSEVIDLGMEFSDFIVSSLVFLHRHCIIETRNSSHIGPVRWHPSRRLYESELRRSNSPEIRNWLSLFTGGSRISQLNSILSSLDLNYEIQVKNVFLENNKYSDEGIYYDRVLELNDKKSKINVAYRDVGTGLSQVVPVLVGLLSYHRILSMEQPELHLHPALQSKLADIILSPRGTTSDRQTIFIETHSEHIILRFQRRVREGFLSNEEDNVDSKDIKVFFALPTENGLQILDLEIGDDGEFIDPWPGGFFEERLGEIL</sequence>
<feature type="domain" description="ATPase AAA-type core" evidence="2">
    <location>
        <begin position="326"/>
        <end position="492"/>
    </location>
</feature>
<dbReference type="Pfam" id="PF13175">
    <property type="entry name" value="AAA_15"/>
    <property type="match status" value="1"/>
</dbReference>
<dbReference type="InterPro" id="IPR041685">
    <property type="entry name" value="AAA_GajA/Old/RecF-like"/>
</dbReference>
<dbReference type="InterPro" id="IPR003959">
    <property type="entry name" value="ATPase_AAA_core"/>
</dbReference>
<dbReference type="RefSeq" id="WP_189093328.1">
    <property type="nucleotide sequence ID" value="NZ_BMQL01000064.1"/>
</dbReference>
<dbReference type="GO" id="GO:0016887">
    <property type="term" value="F:ATP hydrolysis activity"/>
    <property type="evidence" value="ECO:0007669"/>
    <property type="project" value="InterPro"/>
</dbReference>
<accession>A0A918FFA9</accession>
<name>A0A918FFA9_9DEIO</name>
<gene>
    <name evidence="3" type="ORF">GCM10008957_50830</name>
</gene>
<dbReference type="Proteomes" id="UP000603865">
    <property type="component" value="Unassembled WGS sequence"/>
</dbReference>
<evidence type="ECO:0000313" key="3">
    <source>
        <dbReference type="EMBL" id="GGR34568.1"/>
    </source>
</evidence>
<comment type="caution">
    <text evidence="3">The sequence shown here is derived from an EMBL/GenBank/DDBJ whole genome shotgun (WGS) entry which is preliminary data.</text>
</comment>
<reference evidence="3" key="1">
    <citation type="journal article" date="2014" name="Int. J. Syst. Evol. Microbiol.">
        <title>Complete genome sequence of Corynebacterium casei LMG S-19264T (=DSM 44701T), isolated from a smear-ripened cheese.</title>
        <authorList>
            <consortium name="US DOE Joint Genome Institute (JGI-PGF)"/>
            <person name="Walter F."/>
            <person name="Albersmeier A."/>
            <person name="Kalinowski J."/>
            <person name="Ruckert C."/>
        </authorList>
    </citation>
    <scope>NUCLEOTIDE SEQUENCE</scope>
    <source>
        <strain evidence="3">JCM 31311</strain>
    </source>
</reference>
<dbReference type="InterPro" id="IPR051396">
    <property type="entry name" value="Bact_Antivir_Def_Nuclease"/>
</dbReference>
<proteinExistence type="predicted"/>
<dbReference type="Pfam" id="PF13304">
    <property type="entry name" value="AAA_21"/>
    <property type="match status" value="1"/>
</dbReference>
<dbReference type="PANTHER" id="PTHR43581:SF2">
    <property type="entry name" value="EXCINUCLEASE ATPASE SUBUNIT"/>
    <property type="match status" value="1"/>
</dbReference>
<evidence type="ECO:0000313" key="4">
    <source>
        <dbReference type="Proteomes" id="UP000603865"/>
    </source>
</evidence>
<feature type="domain" description="Endonuclease GajA/Old nuclease/RecF-like AAA" evidence="1">
    <location>
        <begin position="1"/>
        <end position="79"/>
    </location>
</feature>
<keyword evidence="4" id="KW-1185">Reference proteome</keyword>
<dbReference type="EMBL" id="BMQL01000064">
    <property type="protein sequence ID" value="GGR34568.1"/>
    <property type="molecule type" value="Genomic_DNA"/>
</dbReference>